<dbReference type="GO" id="GO:0005524">
    <property type="term" value="F:ATP binding"/>
    <property type="evidence" value="ECO:0007669"/>
    <property type="project" value="UniProtKB-KW"/>
</dbReference>
<keyword evidence="1" id="KW-0723">Serine/threonine-protein kinase</keyword>
<keyword evidence="2" id="KW-0597">Phosphoprotein</keyword>
<keyword evidence="6" id="KW-0067">ATP-binding</keyword>
<keyword evidence="4" id="KW-0547">Nucleotide-binding</keyword>
<dbReference type="PANTHER" id="PTHR24058">
    <property type="entry name" value="DUAL SPECIFICITY PROTEIN KINASE"/>
    <property type="match status" value="1"/>
</dbReference>
<dbReference type="Gene3D" id="3.30.200.20">
    <property type="entry name" value="Phosphorylase Kinase, domain 1"/>
    <property type="match status" value="1"/>
</dbReference>
<feature type="compositionally biased region" description="Polar residues" evidence="7">
    <location>
        <begin position="563"/>
        <end position="578"/>
    </location>
</feature>
<name>A0A8J4BAQ7_9CHLO</name>
<dbReference type="PROSITE" id="PS00108">
    <property type="entry name" value="PROTEIN_KINASE_ST"/>
    <property type="match status" value="1"/>
</dbReference>
<feature type="compositionally biased region" description="Basic residues" evidence="7">
    <location>
        <begin position="140"/>
        <end position="153"/>
    </location>
</feature>
<proteinExistence type="predicted"/>
<gene>
    <name evidence="9" type="ORF">Vafri_10672</name>
</gene>
<protein>
    <recommendedName>
        <fullName evidence="8">Protein kinase domain-containing protein</fullName>
    </recommendedName>
</protein>
<evidence type="ECO:0000256" key="2">
    <source>
        <dbReference type="ARBA" id="ARBA00022553"/>
    </source>
</evidence>
<dbReference type="FunFam" id="1.10.510.10:FF:000380">
    <property type="entry name" value="Serine/threonine-protein kinase ppk15"/>
    <property type="match status" value="1"/>
</dbReference>
<dbReference type="SMART" id="SM00220">
    <property type="entry name" value="S_TKc"/>
    <property type="match status" value="1"/>
</dbReference>
<feature type="region of interest" description="Disordered" evidence="7">
    <location>
        <begin position="546"/>
        <end position="590"/>
    </location>
</feature>
<reference evidence="9" key="1">
    <citation type="journal article" date="2021" name="Proc. Natl. Acad. Sci. U.S.A.">
        <title>Three genomes in the algal genus Volvox reveal the fate of a haploid sex-determining region after a transition to homothallism.</title>
        <authorList>
            <person name="Yamamoto K."/>
            <person name="Hamaji T."/>
            <person name="Kawai-Toyooka H."/>
            <person name="Matsuzaki R."/>
            <person name="Takahashi F."/>
            <person name="Nishimura Y."/>
            <person name="Kawachi M."/>
            <person name="Noguchi H."/>
            <person name="Minakuchi Y."/>
            <person name="Umen J.G."/>
            <person name="Toyoda A."/>
            <person name="Nozaki H."/>
        </authorList>
    </citation>
    <scope>NUCLEOTIDE SEQUENCE</scope>
    <source>
        <strain evidence="9">NIES-3780</strain>
    </source>
</reference>
<dbReference type="PANTHER" id="PTHR24058:SF124">
    <property type="entry name" value="PROTEIN KINASE SUPERFAMILY PROTEIN"/>
    <property type="match status" value="1"/>
</dbReference>
<comment type="caution">
    <text evidence="9">The sequence shown here is derived from an EMBL/GenBank/DDBJ whole genome shotgun (WGS) entry which is preliminary data.</text>
</comment>
<dbReference type="Proteomes" id="UP000747399">
    <property type="component" value="Unassembled WGS sequence"/>
</dbReference>
<accession>A0A8J4BAQ7</accession>
<feature type="compositionally biased region" description="Low complexity" evidence="7">
    <location>
        <begin position="403"/>
        <end position="413"/>
    </location>
</feature>
<dbReference type="InterPro" id="IPR008271">
    <property type="entry name" value="Ser/Thr_kinase_AS"/>
</dbReference>
<sequence length="1210" mass="131969">MAEGHDKYLETLNFVVNFLHEEGFHKAHNVLLQEFSTRLQGSASPSAEGAIFATSRQSISACSAPPSTSEYGERALEALSPPRSKSAQAGPSWEGFPGPPAQPKAASTAGAVESAPLHGAPTNSKQTAASPPTVAPIKSGKTRVSRPAHQRHRPIWDGEIDDYENMEDPGYSRREVASQARFAETELDVCSEDGSERAYFMHQPGDLNYDDIDSEVSASDPEGITAASSVQSGQYGAFSGDAHDETWDLGPADIKFADPVSTPSKSPEKQEAEERRPVLSRVESLSSSFKDFEMERGFNVDGEAEGQLSSKVSECEHTADPEVIDFPVTVVNHEDVELFRRGRQSPTSSMDVARGSLAPSVAPSEGQASEGAGAKERSQRKGSTKHMMLLKTLAAGRTGDVRGNTTTTGSGSANAGGGFSFPVTPPSDEPEQRLFTSWPSVRSSCTSEPVATWDDDNALPAEYADDEYLKYRLSSRSTSLAAQDFPAERKTTDGDASGAPPSPDGASTSGINIGLPDATDVVLEWEFKPPIDRLIDGVREPSLEFSTANTEDESAGTPKALSLSGSGQHPDARNTTLQEPGPQAGVASSYGSISKPACTQLTLTGSVGVESIGLPSLGMDSPMVLGADATGASAEQPAPQADGIDRKDSSHVVAHSINFDVEELGAESHDGGDAEPASQLLTSVGTAVRHGRLDQIHGQQSLPQPEEAAAVIVRRSDIMVTSFSEPASCDGNEADVDEPLDGQGDGVGESLTAIFNDDKEAAARSLSVAAQAYGLLETGDRISAILFDEHTAPDEDEDDELGVGSLVGTTADVPEEWGEEDRLRAPEAKDSVRGRPDSAVIPRYHMDEHGNLLYEYEADYIDKKYEVFELRIIHRRHRTGFEETKDFPIRLNDLIAGRYQVMDLLGSAAFSRAVQALDIKTGQLVCLKIIKNNKDYFDQSLDEIKLLKYVNTMDPNDEYAIVRLYDFFYYKEHLFLVCELLRANLYEFQKYNKESGDELYFTNARIQRIARQALRSLAFLHSLGLIHSDLKPENILIKSYSRCEVKVIDLGSSCFITDQLSSYVQSRSYRAPEVILGLPYDYKVDVWSLGCILAELSSGYVLFQNDSLSTLLARLEGILGPIPEWMLHKGRYAHRFYTRSGMLYERSPTTQRYELLLPKRTSLRHRMPDADEGLLEFVSYLLTVDPRKRPTAAEALKHPWLQQEYPSLDG</sequence>
<dbReference type="Gene3D" id="1.10.510.10">
    <property type="entry name" value="Transferase(Phosphotransferase) domain 1"/>
    <property type="match status" value="1"/>
</dbReference>
<dbReference type="GO" id="GO:0004674">
    <property type="term" value="F:protein serine/threonine kinase activity"/>
    <property type="evidence" value="ECO:0007669"/>
    <property type="project" value="UniProtKB-KW"/>
</dbReference>
<feature type="region of interest" description="Disordered" evidence="7">
    <location>
        <begin position="477"/>
        <end position="513"/>
    </location>
</feature>
<evidence type="ECO:0000313" key="10">
    <source>
        <dbReference type="Proteomes" id="UP000747399"/>
    </source>
</evidence>
<dbReference type="FunFam" id="3.30.200.20:FF:000216">
    <property type="entry name" value="Putative serine/threonine-protein kinase dyrk2"/>
    <property type="match status" value="1"/>
</dbReference>
<evidence type="ECO:0000259" key="8">
    <source>
        <dbReference type="PROSITE" id="PS50011"/>
    </source>
</evidence>
<keyword evidence="3" id="KW-0808">Transferase</keyword>
<evidence type="ECO:0000256" key="7">
    <source>
        <dbReference type="SAM" id="MobiDB-lite"/>
    </source>
</evidence>
<evidence type="ECO:0000256" key="5">
    <source>
        <dbReference type="ARBA" id="ARBA00022777"/>
    </source>
</evidence>
<dbReference type="CDD" id="cd14133">
    <property type="entry name" value="PKc_DYRK_like"/>
    <property type="match status" value="1"/>
</dbReference>
<evidence type="ECO:0000313" key="9">
    <source>
        <dbReference type="EMBL" id="GIL55001.1"/>
    </source>
</evidence>
<feature type="compositionally biased region" description="Polar residues" evidence="7">
    <location>
        <begin position="434"/>
        <end position="449"/>
    </location>
</feature>
<evidence type="ECO:0000256" key="3">
    <source>
        <dbReference type="ARBA" id="ARBA00022679"/>
    </source>
</evidence>
<evidence type="ECO:0000256" key="1">
    <source>
        <dbReference type="ARBA" id="ARBA00022527"/>
    </source>
</evidence>
<evidence type="ECO:0000256" key="4">
    <source>
        <dbReference type="ARBA" id="ARBA00022741"/>
    </source>
</evidence>
<dbReference type="InterPro" id="IPR000719">
    <property type="entry name" value="Prot_kinase_dom"/>
</dbReference>
<feature type="region of interest" description="Disordered" evidence="7">
    <location>
        <begin position="203"/>
        <end position="284"/>
    </location>
</feature>
<feature type="compositionally biased region" description="Polar residues" evidence="7">
    <location>
        <begin position="121"/>
        <end position="130"/>
    </location>
</feature>
<keyword evidence="5" id="KW-0418">Kinase</keyword>
<dbReference type="EMBL" id="BNCO01000020">
    <property type="protein sequence ID" value="GIL55001.1"/>
    <property type="molecule type" value="Genomic_DNA"/>
</dbReference>
<dbReference type="SUPFAM" id="SSF56112">
    <property type="entry name" value="Protein kinase-like (PK-like)"/>
    <property type="match status" value="1"/>
</dbReference>
<feature type="region of interest" description="Disordered" evidence="7">
    <location>
        <begin position="339"/>
        <end position="453"/>
    </location>
</feature>
<organism evidence="9 10">
    <name type="scientific">Volvox africanus</name>
    <dbReference type="NCBI Taxonomy" id="51714"/>
    <lineage>
        <taxon>Eukaryota</taxon>
        <taxon>Viridiplantae</taxon>
        <taxon>Chlorophyta</taxon>
        <taxon>core chlorophytes</taxon>
        <taxon>Chlorophyceae</taxon>
        <taxon>CS clade</taxon>
        <taxon>Chlamydomonadales</taxon>
        <taxon>Volvocaceae</taxon>
        <taxon>Volvox</taxon>
    </lineage>
</organism>
<evidence type="ECO:0000256" key="6">
    <source>
        <dbReference type="ARBA" id="ARBA00022840"/>
    </source>
</evidence>
<feature type="compositionally biased region" description="Basic and acidic residues" evidence="7">
    <location>
        <begin position="266"/>
        <end position="277"/>
    </location>
</feature>
<feature type="region of interest" description="Disordered" evidence="7">
    <location>
        <begin position="56"/>
        <end position="163"/>
    </location>
</feature>
<dbReference type="Pfam" id="PF00069">
    <property type="entry name" value="Pkinase"/>
    <property type="match status" value="1"/>
</dbReference>
<feature type="compositionally biased region" description="Polar residues" evidence="7">
    <location>
        <begin position="56"/>
        <end position="70"/>
    </location>
</feature>
<dbReference type="PROSITE" id="PS50011">
    <property type="entry name" value="PROTEIN_KINASE_DOM"/>
    <property type="match status" value="1"/>
</dbReference>
<dbReference type="InterPro" id="IPR011009">
    <property type="entry name" value="Kinase-like_dom_sf"/>
</dbReference>
<feature type="domain" description="Protein kinase" evidence="8">
    <location>
        <begin position="899"/>
        <end position="1201"/>
    </location>
</feature>
<dbReference type="AlphaFoldDB" id="A0A8J4BAQ7"/>
<feature type="region of interest" description="Disordered" evidence="7">
    <location>
        <begin position="297"/>
        <end position="316"/>
    </location>
</feature>
<dbReference type="InterPro" id="IPR050494">
    <property type="entry name" value="Ser_Thr_dual-spec_kinase"/>
</dbReference>
<keyword evidence="10" id="KW-1185">Reference proteome</keyword>